<accession>A0ABN9W7T7</accession>
<gene>
    <name evidence="1" type="ORF">PCOR1329_LOCUS64808</name>
</gene>
<evidence type="ECO:0000313" key="2">
    <source>
        <dbReference type="Proteomes" id="UP001189429"/>
    </source>
</evidence>
<dbReference type="EMBL" id="CAUYUJ010018281">
    <property type="protein sequence ID" value="CAK0882236.1"/>
    <property type="molecule type" value="Genomic_DNA"/>
</dbReference>
<reference evidence="1" key="1">
    <citation type="submission" date="2023-10" db="EMBL/GenBank/DDBJ databases">
        <authorList>
            <person name="Chen Y."/>
            <person name="Shah S."/>
            <person name="Dougan E. K."/>
            <person name="Thang M."/>
            <person name="Chan C."/>
        </authorList>
    </citation>
    <scope>NUCLEOTIDE SEQUENCE [LARGE SCALE GENOMIC DNA]</scope>
</reference>
<protein>
    <submittedName>
        <fullName evidence="1">Uncharacterized protein</fullName>
    </submittedName>
</protein>
<comment type="caution">
    <text evidence="1">The sequence shown here is derived from an EMBL/GenBank/DDBJ whole genome shotgun (WGS) entry which is preliminary data.</text>
</comment>
<name>A0ABN9W7T7_9DINO</name>
<dbReference type="Proteomes" id="UP001189429">
    <property type="component" value="Unassembled WGS sequence"/>
</dbReference>
<sequence length="250" mass="27250">MYADLYPSPAVNWYPDAQLPARGNPAGLSFPERPAAGGGLHGELACDSFTNCNIEGPPGASLYIKSEYGPHAADVDKFNASFYTVAASQGLKSIGAGRWAGAATATAAPGAGALGELTVYVDGAWDISPSDNFGLHHYCATAYYPGDLQRDVEARKTPATKGHPSQARHGLEDCSLQRRVSLPHNPRHQLLMVDLYEVDQLGDTFIGRVTVPLAEGRVPHSFPERQDDMNKTSRRRRWMRKFTRIPPQKM</sequence>
<dbReference type="SUPFAM" id="SSF49562">
    <property type="entry name" value="C2 domain (Calcium/lipid-binding domain, CaLB)"/>
    <property type="match status" value="1"/>
</dbReference>
<keyword evidence="2" id="KW-1185">Reference proteome</keyword>
<evidence type="ECO:0000313" key="1">
    <source>
        <dbReference type="EMBL" id="CAK0882236.1"/>
    </source>
</evidence>
<dbReference type="InterPro" id="IPR035892">
    <property type="entry name" value="C2_domain_sf"/>
</dbReference>
<proteinExistence type="predicted"/>
<organism evidence="1 2">
    <name type="scientific">Prorocentrum cordatum</name>
    <dbReference type="NCBI Taxonomy" id="2364126"/>
    <lineage>
        <taxon>Eukaryota</taxon>
        <taxon>Sar</taxon>
        <taxon>Alveolata</taxon>
        <taxon>Dinophyceae</taxon>
        <taxon>Prorocentrales</taxon>
        <taxon>Prorocentraceae</taxon>
        <taxon>Prorocentrum</taxon>
    </lineage>
</organism>